<feature type="compositionally biased region" description="Polar residues" evidence="1">
    <location>
        <begin position="489"/>
        <end position="500"/>
    </location>
</feature>
<dbReference type="AlphaFoldDB" id="A0A1X7RTV0"/>
<feature type="region of interest" description="Disordered" evidence="1">
    <location>
        <begin position="339"/>
        <end position="465"/>
    </location>
</feature>
<feature type="compositionally biased region" description="Basic and acidic residues" evidence="1">
    <location>
        <begin position="263"/>
        <end position="275"/>
    </location>
</feature>
<dbReference type="Proteomes" id="UP000215127">
    <property type="component" value="Chromosome 5"/>
</dbReference>
<feature type="compositionally biased region" description="Low complexity" evidence="1">
    <location>
        <begin position="397"/>
        <end position="411"/>
    </location>
</feature>
<feature type="compositionally biased region" description="Basic and acidic residues" evidence="1">
    <location>
        <begin position="193"/>
        <end position="202"/>
    </location>
</feature>
<sequence>MAPYHESYDSRPRPSRHTDSYPSSSSSSSTSSRDPYQPPRGTAGYDPRNLTPNFDDRSRNLNRPPPERHLTDRYDPRYHHPPPPPSSNARRSSRPPPPRSPVRKRRSWPPQPCVEDEVTALRKEADSQRRVREASKDDVPARGDVDQEPLIMETELSNMYERRFVLSDSSSNGIPTPPTSDDEKVRKASRRPSRLDIKDTRPVPEVAGRTSSPYAYTKPTLLKKESSITSERFLSPESMTPPSPALNSSRSPRYPSGAQPGSPRRDSGRFSRGKDYFGSGRVPDESAIDDAESETKTHFVAGKRFTESPLAASPSTAAFDFAPPPANAPPIRRANLDARRYTDTQNTLPTAGRLNVEKNRRPTPLMAATSLSDAHDTAMGSSLDPRTAISKNRSREGSCSSSRGLSPTGSGRNRGLSPARSSRMSSDHSADGSVLGSRPHSASSSRPSSPSPRTSKYSPNSPHLPKTDLDWSALLAANALRKSKPRSRLSATVPQVGNADSNRRYSSERPPRPSNSLPYPEDSSLMGSTIGMPTEQEHAYYPKPKDSLAPPSQYGPNRSSLKSASLSSSPSSNSYMSSMPHRPSLVRGHSMNTMPSVETRPSDSRPRQTEAKRESFASSSQAKKDLALLMKKGLPPCPRTDPIAGLDDWYTITNSPTIDFCPDCISTLFERTFFRPLFRRSLPRNLSTKVQCAFGSPWIRLAWLLTLQQQRADLNLLKDVAEVEATSDPCPGNMPTSQSWYGLRDPDGLFVRDFHICYGDVRKIERLLPTLAGLFVRLPNRASHEPRLCAMRVESTRFSAYLDALVNTHEAALSSRKGADSMPLIDLVERRTRLRECTRDNMLLGALWHTHPDIPSLTICEDCFEEVVEPVIKSALAQPSTSNSFVRKFNRCLGPVYNEGPGSSCQLYSRRMRRCFARSVEDGDGGRYLKRKVRERKEAELWLQEKYREVVRRWKRAESEAGGGEVGREVEERAERELERISREWKGKWE</sequence>
<feature type="compositionally biased region" description="Basic and acidic residues" evidence="1">
    <location>
        <begin position="119"/>
        <end position="145"/>
    </location>
</feature>
<proteinExistence type="predicted"/>
<feature type="compositionally biased region" description="Basic and acidic residues" evidence="1">
    <location>
        <begin position="501"/>
        <end position="511"/>
    </location>
</feature>
<feature type="region of interest" description="Disordered" evidence="1">
    <location>
        <begin position="1"/>
        <end position="154"/>
    </location>
</feature>
<feature type="compositionally biased region" description="Basic and acidic residues" evidence="1">
    <location>
        <begin position="966"/>
        <end position="990"/>
    </location>
</feature>
<feature type="compositionally biased region" description="Basic and acidic residues" evidence="1">
    <location>
        <begin position="600"/>
        <end position="615"/>
    </location>
</feature>
<feature type="compositionally biased region" description="Low complexity" evidence="1">
    <location>
        <begin position="437"/>
        <end position="459"/>
    </location>
</feature>
<feature type="compositionally biased region" description="Low complexity" evidence="1">
    <location>
        <begin position="559"/>
        <end position="578"/>
    </location>
</feature>
<feature type="region of interest" description="Disordered" evidence="1">
    <location>
        <begin position="957"/>
        <end position="990"/>
    </location>
</feature>
<evidence type="ECO:0000256" key="1">
    <source>
        <dbReference type="SAM" id="MobiDB-lite"/>
    </source>
</evidence>
<feature type="compositionally biased region" description="Basic and acidic residues" evidence="1">
    <location>
        <begin position="1"/>
        <end position="19"/>
    </location>
</feature>
<accession>A0A1X7RTV0</accession>
<gene>
    <name evidence="2" type="ORF">ZT3D7_G5774</name>
</gene>
<keyword evidence="3" id="KW-1185">Reference proteome</keyword>
<feature type="region of interest" description="Disordered" evidence="1">
    <location>
        <begin position="481"/>
        <end position="622"/>
    </location>
</feature>
<dbReference type="EMBL" id="LT853696">
    <property type="protein sequence ID" value="SMQ50621.1"/>
    <property type="molecule type" value="Genomic_DNA"/>
</dbReference>
<reference evidence="2 3" key="1">
    <citation type="submission" date="2016-06" db="EMBL/GenBank/DDBJ databases">
        <authorList>
            <person name="Kjaerup R.B."/>
            <person name="Dalgaard T.S."/>
            <person name="Juul-Madsen H.R."/>
        </authorList>
    </citation>
    <scope>NUCLEOTIDE SEQUENCE [LARGE SCALE GENOMIC DNA]</scope>
</reference>
<evidence type="ECO:0000313" key="2">
    <source>
        <dbReference type="EMBL" id="SMQ50621.1"/>
    </source>
</evidence>
<feature type="region of interest" description="Disordered" evidence="1">
    <location>
        <begin position="167"/>
        <end position="294"/>
    </location>
</feature>
<organism evidence="2 3">
    <name type="scientific">Zymoseptoria tritici (strain ST99CH_3D7)</name>
    <dbReference type="NCBI Taxonomy" id="1276538"/>
    <lineage>
        <taxon>Eukaryota</taxon>
        <taxon>Fungi</taxon>
        <taxon>Dikarya</taxon>
        <taxon>Ascomycota</taxon>
        <taxon>Pezizomycotina</taxon>
        <taxon>Dothideomycetes</taxon>
        <taxon>Dothideomycetidae</taxon>
        <taxon>Mycosphaerellales</taxon>
        <taxon>Mycosphaerellaceae</taxon>
        <taxon>Zymoseptoria</taxon>
    </lineage>
</organism>
<dbReference type="STRING" id="1276538.A0A1X7RTV0"/>
<feature type="compositionally biased region" description="Basic and acidic residues" evidence="1">
    <location>
        <begin position="54"/>
        <end position="78"/>
    </location>
</feature>
<feature type="compositionally biased region" description="Polar residues" evidence="1">
    <location>
        <begin position="227"/>
        <end position="238"/>
    </location>
</feature>
<evidence type="ECO:0000313" key="3">
    <source>
        <dbReference type="Proteomes" id="UP000215127"/>
    </source>
</evidence>
<name>A0A1X7RTV0_ZYMT9</name>
<protein>
    <submittedName>
        <fullName evidence="2">Uncharacterized protein</fullName>
    </submittedName>
</protein>
<feature type="compositionally biased region" description="Low complexity" evidence="1">
    <location>
        <begin position="20"/>
        <end position="35"/>
    </location>
</feature>
<feature type="compositionally biased region" description="Basic and acidic residues" evidence="1">
    <location>
        <begin position="535"/>
        <end position="546"/>
    </location>
</feature>